<proteinExistence type="predicted"/>
<comment type="caution">
    <text evidence="1">The sequence shown here is derived from an EMBL/GenBank/DDBJ whole genome shotgun (WGS) entry which is preliminary data.</text>
</comment>
<dbReference type="Proteomes" id="UP000243975">
    <property type="component" value="Unassembled WGS sequence"/>
</dbReference>
<name>A0A103XK59_CYNCS</name>
<sequence>MAKEEIPRAMEDEECSPQLIGNGFLIHDHQYTFEVNAVCRRRSMIFKGLREKKTSGVDRRIFLPLLPCYRRSCRRRCRCAAAVADVSPIRVGRAEEGVETMGKYNGLDGPESLIESPEIFEWRR</sequence>
<reference evidence="1 2" key="1">
    <citation type="journal article" date="2016" name="Sci. Rep.">
        <title>The genome sequence of the outbreeding globe artichoke constructed de novo incorporating a phase-aware low-pass sequencing strategy of F1 progeny.</title>
        <authorList>
            <person name="Scaglione D."/>
            <person name="Reyes-Chin-Wo S."/>
            <person name="Acquadro A."/>
            <person name="Froenicke L."/>
            <person name="Portis E."/>
            <person name="Beitel C."/>
            <person name="Tirone M."/>
            <person name="Mauro R."/>
            <person name="Lo Monaco A."/>
            <person name="Mauromicale G."/>
            <person name="Faccioli P."/>
            <person name="Cattivelli L."/>
            <person name="Rieseberg L."/>
            <person name="Michelmore R."/>
            <person name="Lanteri S."/>
        </authorList>
    </citation>
    <scope>NUCLEOTIDE SEQUENCE [LARGE SCALE GENOMIC DNA]</scope>
    <source>
        <strain evidence="1">2C</strain>
    </source>
</reference>
<accession>A0A103XK59</accession>
<dbReference type="EMBL" id="LEKV01004833">
    <property type="protein sequence ID" value="KVH92222.1"/>
    <property type="molecule type" value="Genomic_DNA"/>
</dbReference>
<evidence type="ECO:0000313" key="2">
    <source>
        <dbReference type="Proteomes" id="UP000243975"/>
    </source>
</evidence>
<gene>
    <name evidence="1" type="ORF">Ccrd_005751</name>
</gene>
<evidence type="ECO:0000313" key="1">
    <source>
        <dbReference type="EMBL" id="KVH92222.1"/>
    </source>
</evidence>
<dbReference type="AlphaFoldDB" id="A0A103XK59"/>
<protein>
    <submittedName>
        <fullName evidence="1">Uncharacterized protein</fullName>
    </submittedName>
</protein>
<organism evidence="1 2">
    <name type="scientific">Cynara cardunculus var. scolymus</name>
    <name type="common">Globe artichoke</name>
    <name type="synonym">Cynara scolymus</name>
    <dbReference type="NCBI Taxonomy" id="59895"/>
    <lineage>
        <taxon>Eukaryota</taxon>
        <taxon>Viridiplantae</taxon>
        <taxon>Streptophyta</taxon>
        <taxon>Embryophyta</taxon>
        <taxon>Tracheophyta</taxon>
        <taxon>Spermatophyta</taxon>
        <taxon>Magnoliopsida</taxon>
        <taxon>eudicotyledons</taxon>
        <taxon>Gunneridae</taxon>
        <taxon>Pentapetalae</taxon>
        <taxon>asterids</taxon>
        <taxon>campanulids</taxon>
        <taxon>Asterales</taxon>
        <taxon>Asteraceae</taxon>
        <taxon>Carduoideae</taxon>
        <taxon>Cardueae</taxon>
        <taxon>Carduinae</taxon>
        <taxon>Cynara</taxon>
    </lineage>
</organism>
<keyword evidence="2" id="KW-1185">Reference proteome</keyword>
<dbReference type="Gramene" id="KVH92222">
    <property type="protein sequence ID" value="KVH92222"/>
    <property type="gene ID" value="Ccrd_005751"/>
</dbReference>